<comment type="caution">
    <text evidence="1">The sequence shown here is derived from an EMBL/GenBank/DDBJ whole genome shotgun (WGS) entry which is preliminary data.</text>
</comment>
<evidence type="ECO:0000313" key="2">
    <source>
        <dbReference type="Proteomes" id="UP001153678"/>
    </source>
</evidence>
<dbReference type="AlphaFoldDB" id="A0A9W4T9T0"/>
<protein>
    <submittedName>
        <fullName evidence="1">16513_t:CDS:1</fullName>
    </submittedName>
</protein>
<organism evidence="1 2">
    <name type="scientific">Funneliformis geosporum</name>
    <dbReference type="NCBI Taxonomy" id="1117311"/>
    <lineage>
        <taxon>Eukaryota</taxon>
        <taxon>Fungi</taxon>
        <taxon>Fungi incertae sedis</taxon>
        <taxon>Mucoromycota</taxon>
        <taxon>Glomeromycotina</taxon>
        <taxon>Glomeromycetes</taxon>
        <taxon>Glomerales</taxon>
        <taxon>Glomeraceae</taxon>
        <taxon>Funneliformis</taxon>
    </lineage>
</organism>
<proteinExistence type="predicted"/>
<feature type="non-terminal residue" evidence="1">
    <location>
        <position position="76"/>
    </location>
</feature>
<sequence>ISDWVALWTPPETNFYNLPYPGQTIIGKSFKSPLFPDKILFQHFVPSDFTNDPRSPSKKQNIFVACTGCTFNNEPQ</sequence>
<name>A0A9W4T9T0_9GLOM</name>
<feature type="non-terminal residue" evidence="1">
    <location>
        <position position="1"/>
    </location>
</feature>
<evidence type="ECO:0000313" key="1">
    <source>
        <dbReference type="EMBL" id="CAI2198928.1"/>
    </source>
</evidence>
<reference evidence="1" key="1">
    <citation type="submission" date="2022-08" db="EMBL/GenBank/DDBJ databases">
        <authorList>
            <person name="Kallberg Y."/>
            <person name="Tangrot J."/>
            <person name="Rosling A."/>
        </authorList>
    </citation>
    <scope>NUCLEOTIDE SEQUENCE</scope>
    <source>
        <strain evidence="1">Wild A</strain>
    </source>
</reference>
<accession>A0A9W4T9T0</accession>
<gene>
    <name evidence="1" type="ORF">FWILDA_LOCUS18818</name>
</gene>
<dbReference type="EMBL" id="CAMKVN010019861">
    <property type="protein sequence ID" value="CAI2198928.1"/>
    <property type="molecule type" value="Genomic_DNA"/>
</dbReference>
<keyword evidence="2" id="KW-1185">Reference proteome</keyword>
<dbReference type="Proteomes" id="UP001153678">
    <property type="component" value="Unassembled WGS sequence"/>
</dbReference>